<feature type="compositionally biased region" description="Basic residues" evidence="1">
    <location>
        <begin position="48"/>
        <end position="63"/>
    </location>
</feature>
<evidence type="ECO:0000313" key="3">
    <source>
        <dbReference type="Proteomes" id="UP001212841"/>
    </source>
</evidence>
<dbReference type="Proteomes" id="UP001212841">
    <property type="component" value="Unassembled WGS sequence"/>
</dbReference>
<reference evidence="2" key="1">
    <citation type="submission" date="2020-05" db="EMBL/GenBank/DDBJ databases">
        <title>Phylogenomic resolution of chytrid fungi.</title>
        <authorList>
            <person name="Stajich J.E."/>
            <person name="Amses K."/>
            <person name="Simmons R."/>
            <person name="Seto K."/>
            <person name="Myers J."/>
            <person name="Bonds A."/>
            <person name="Quandt C.A."/>
            <person name="Barry K."/>
            <person name="Liu P."/>
            <person name="Grigoriev I."/>
            <person name="Longcore J.E."/>
            <person name="James T.Y."/>
        </authorList>
    </citation>
    <scope>NUCLEOTIDE SEQUENCE</scope>
    <source>
        <strain evidence="2">JEL0318</strain>
    </source>
</reference>
<evidence type="ECO:0000313" key="2">
    <source>
        <dbReference type="EMBL" id="KAJ3054750.1"/>
    </source>
</evidence>
<dbReference type="AlphaFoldDB" id="A0AAD5SH74"/>
<keyword evidence="3" id="KW-1185">Reference proteome</keyword>
<dbReference type="EMBL" id="JADGJD010000118">
    <property type="protein sequence ID" value="KAJ3054750.1"/>
    <property type="molecule type" value="Genomic_DNA"/>
</dbReference>
<proteinExistence type="predicted"/>
<sequence>MPDKPPYPCFPVTTAIHPDAPSAPGQKKAKAASTPPNQQKNETSTAGKQRKRKKKQTCPRNPKKPIEIYIPTDFDEWARIILQRRQSAALRKGIPFDIGTDHIRKLLGNPPTPPKCPICQTSLGRGRGSPCDASASLDKKIPANGYVDGNIQLLCHKCNRQKGSLLLRDIDRLVENLCNAEEILVPLRDLRSKIVDLSLAYWDGIITVGNYKKALDKAQPKLMGFLKTSLPIQEITSSLVTFFEARQECADAAEKAMFLSLAIHVNRHEKLDERDEKVAALCRDAWREAQGDIEDFDVFHIDDCFEEVTESVESVSDDCFEEVTESVESVMTTTNDETRQSENGCFHEE</sequence>
<accession>A0AAD5SH74</accession>
<organism evidence="2 3">
    <name type="scientific">Rhizophlyctis rosea</name>
    <dbReference type="NCBI Taxonomy" id="64517"/>
    <lineage>
        <taxon>Eukaryota</taxon>
        <taxon>Fungi</taxon>
        <taxon>Fungi incertae sedis</taxon>
        <taxon>Chytridiomycota</taxon>
        <taxon>Chytridiomycota incertae sedis</taxon>
        <taxon>Chytridiomycetes</taxon>
        <taxon>Rhizophlyctidales</taxon>
        <taxon>Rhizophlyctidaceae</taxon>
        <taxon>Rhizophlyctis</taxon>
    </lineage>
</organism>
<protein>
    <submittedName>
        <fullName evidence="2">Uncharacterized protein</fullName>
    </submittedName>
</protein>
<feature type="compositionally biased region" description="Polar residues" evidence="1">
    <location>
        <begin position="34"/>
        <end position="47"/>
    </location>
</feature>
<dbReference type="Gene3D" id="3.30.40.220">
    <property type="match status" value="1"/>
</dbReference>
<gene>
    <name evidence="2" type="ORF">HK097_000921</name>
</gene>
<evidence type="ECO:0000256" key="1">
    <source>
        <dbReference type="SAM" id="MobiDB-lite"/>
    </source>
</evidence>
<feature type="compositionally biased region" description="Basic and acidic residues" evidence="1">
    <location>
        <begin position="336"/>
        <end position="349"/>
    </location>
</feature>
<comment type="caution">
    <text evidence="2">The sequence shown here is derived from an EMBL/GenBank/DDBJ whole genome shotgun (WGS) entry which is preliminary data.</text>
</comment>
<feature type="region of interest" description="Disordered" evidence="1">
    <location>
        <begin position="330"/>
        <end position="349"/>
    </location>
</feature>
<name>A0AAD5SH74_9FUNG</name>
<feature type="region of interest" description="Disordered" evidence="1">
    <location>
        <begin position="1"/>
        <end position="65"/>
    </location>
</feature>